<dbReference type="PANTHER" id="PTHR34385:SF1">
    <property type="entry name" value="PEPTIDOGLYCAN L-ALANYL-D-GLUTAMATE ENDOPEPTIDASE CWLK"/>
    <property type="match status" value="1"/>
</dbReference>
<dbReference type="Gene3D" id="3.30.1380.10">
    <property type="match status" value="1"/>
</dbReference>
<dbReference type="InterPro" id="IPR052179">
    <property type="entry name" value="DD-CPase-like"/>
</dbReference>
<dbReference type="CDD" id="cd14847">
    <property type="entry name" value="DD-carboxypeptidase_like"/>
    <property type="match status" value="1"/>
</dbReference>
<dbReference type="GO" id="GO:0006508">
    <property type="term" value="P:proteolysis"/>
    <property type="evidence" value="ECO:0007669"/>
    <property type="project" value="InterPro"/>
</dbReference>
<keyword evidence="3" id="KW-1185">Reference proteome</keyword>
<dbReference type="RefSeq" id="WP_085757090.1">
    <property type="nucleotide sequence ID" value="NZ_CP019343.1"/>
</dbReference>
<dbReference type="InterPro" id="IPR009045">
    <property type="entry name" value="Zn_M74/Hedgehog-like"/>
</dbReference>
<dbReference type="EMBL" id="CP019343">
    <property type="protein sequence ID" value="ARN72995.1"/>
    <property type="molecule type" value="Genomic_DNA"/>
</dbReference>
<dbReference type="AlphaFoldDB" id="A0A1X9NAP1"/>
<feature type="domain" description="D-alanyl-D-alanine carboxypeptidase-like core" evidence="1">
    <location>
        <begin position="25"/>
        <end position="181"/>
    </location>
</feature>
<dbReference type="Pfam" id="PF02557">
    <property type="entry name" value="VanY"/>
    <property type="match status" value="1"/>
</dbReference>
<dbReference type="Proteomes" id="UP000193450">
    <property type="component" value="Chromosome"/>
</dbReference>
<dbReference type="InterPro" id="IPR003709">
    <property type="entry name" value="VanY-like_core_dom"/>
</dbReference>
<evidence type="ECO:0000259" key="1">
    <source>
        <dbReference type="Pfam" id="PF02557"/>
    </source>
</evidence>
<accession>A0A1X9NAP1</accession>
<evidence type="ECO:0000313" key="3">
    <source>
        <dbReference type="Proteomes" id="UP000193450"/>
    </source>
</evidence>
<protein>
    <submittedName>
        <fullName evidence="2">Peptidase</fullName>
    </submittedName>
</protein>
<dbReference type="PANTHER" id="PTHR34385">
    <property type="entry name" value="D-ALANYL-D-ALANINE CARBOXYPEPTIDASE"/>
    <property type="match status" value="1"/>
</dbReference>
<organism evidence="2 3">
    <name type="scientific">Oceanicoccus sagamiensis</name>
    <dbReference type="NCBI Taxonomy" id="716816"/>
    <lineage>
        <taxon>Bacteria</taxon>
        <taxon>Pseudomonadati</taxon>
        <taxon>Pseudomonadota</taxon>
        <taxon>Gammaproteobacteria</taxon>
        <taxon>Cellvibrionales</taxon>
        <taxon>Spongiibacteraceae</taxon>
        <taxon>Oceanicoccus</taxon>
    </lineage>
</organism>
<dbReference type="SUPFAM" id="SSF55166">
    <property type="entry name" value="Hedgehog/DD-peptidase"/>
    <property type="match status" value="1"/>
</dbReference>
<dbReference type="KEGG" id="osg:BST96_02050"/>
<proteinExistence type="predicted"/>
<dbReference type="STRING" id="716816.BST96_02050"/>
<evidence type="ECO:0000313" key="2">
    <source>
        <dbReference type="EMBL" id="ARN72995.1"/>
    </source>
</evidence>
<name>A0A1X9NAP1_9GAMM</name>
<sequence length="231" mass="26148">MRPLADTIYGLDQSSIDFALEGCGLHRDVIKPFQQLQQQAKQAGFELVIASGYRNYERQLLIWNAKASGKRPVLDSNGEPLDMTQLDPWQQVQAILRWSALPGASRHHWGTDMDIYDRAAVADDYQLQLTTAETVGDGPFAPLHGWLDRQINTDKAQGFFRPYQSDIGGIAPERWHLSYAPLSSQYQRAFSIDELIAIIKAQPIALKDVVLENISSIFHRYIDVPIDNYPH</sequence>
<dbReference type="OrthoDB" id="9792074at2"/>
<reference evidence="2 3" key="1">
    <citation type="submission" date="2016-11" db="EMBL/GenBank/DDBJ databases">
        <title>Trade-off between light-utilization and light-protection in marine flavobacteria.</title>
        <authorList>
            <person name="Kumagai Y."/>
        </authorList>
    </citation>
    <scope>NUCLEOTIDE SEQUENCE [LARGE SCALE GENOMIC DNA]</scope>
    <source>
        <strain evidence="2 3">NBRC 107125</strain>
    </source>
</reference>
<gene>
    <name evidence="2" type="ORF">BST96_02050</name>
</gene>
<dbReference type="GO" id="GO:0008233">
    <property type="term" value="F:peptidase activity"/>
    <property type="evidence" value="ECO:0007669"/>
    <property type="project" value="InterPro"/>
</dbReference>